<accession>A0A3N0EU12</accession>
<sequence>MKKEIPAIVEIFRTDITDPVRADICALVLSRHFPHAGIDFDLEDTDHILRIEDSDIDPEGIISVLKSMGITGDLL</sequence>
<dbReference type="OrthoDB" id="1036397at2"/>
<evidence type="ECO:0000313" key="2">
    <source>
        <dbReference type="Proteomes" id="UP000267469"/>
    </source>
</evidence>
<name>A0A3N0EU12_SINP1</name>
<evidence type="ECO:0008006" key="3">
    <source>
        <dbReference type="Google" id="ProtNLM"/>
    </source>
</evidence>
<keyword evidence="2" id="KW-1185">Reference proteome</keyword>
<gene>
    <name evidence="1" type="ORF">ED312_04250</name>
</gene>
<protein>
    <recommendedName>
        <fullName evidence="3">Copper chaperone</fullName>
    </recommendedName>
</protein>
<dbReference type="EMBL" id="RJTM01000026">
    <property type="protein sequence ID" value="RNL91393.1"/>
    <property type="molecule type" value="Genomic_DNA"/>
</dbReference>
<organism evidence="1 2">
    <name type="scientific">Sinomicrobium pectinilyticum</name>
    <dbReference type="NCBI Taxonomy" id="1084421"/>
    <lineage>
        <taxon>Bacteria</taxon>
        <taxon>Pseudomonadati</taxon>
        <taxon>Bacteroidota</taxon>
        <taxon>Flavobacteriia</taxon>
        <taxon>Flavobacteriales</taxon>
        <taxon>Flavobacteriaceae</taxon>
        <taxon>Sinomicrobium</taxon>
    </lineage>
</organism>
<proteinExistence type="predicted"/>
<dbReference type="RefSeq" id="WP_123214770.1">
    <property type="nucleotide sequence ID" value="NZ_RJTM01000026.1"/>
</dbReference>
<dbReference type="AlphaFoldDB" id="A0A3N0EU12"/>
<reference evidence="1 2" key="1">
    <citation type="submission" date="2018-10" db="EMBL/GenBank/DDBJ databases">
        <title>Sinomicrobium pectinilyticum sp. nov., a pectinase-producing bacterium isolated from alkaline and saline soil, and emended description of the genus Sinomicrobium.</title>
        <authorList>
            <person name="Cheng B."/>
            <person name="Li C."/>
            <person name="Lai Q."/>
            <person name="Du M."/>
            <person name="Shao Z."/>
            <person name="Xu P."/>
            <person name="Yang C."/>
        </authorList>
    </citation>
    <scope>NUCLEOTIDE SEQUENCE [LARGE SCALE GENOMIC DNA]</scope>
    <source>
        <strain evidence="1 2">5DNS001</strain>
    </source>
</reference>
<dbReference type="Proteomes" id="UP000267469">
    <property type="component" value="Unassembled WGS sequence"/>
</dbReference>
<comment type="caution">
    <text evidence="1">The sequence shown here is derived from an EMBL/GenBank/DDBJ whole genome shotgun (WGS) entry which is preliminary data.</text>
</comment>
<evidence type="ECO:0000313" key="1">
    <source>
        <dbReference type="EMBL" id="RNL91393.1"/>
    </source>
</evidence>